<sequence length="54" mass="6198">MSKNTEFNHPQLFRYLSDAEQESLIGGQISPQLDVLEAIPLIKAHNYVKPKHHN</sequence>
<name>A0ABT5A986_9CYAN</name>
<proteinExistence type="predicted"/>
<comment type="caution">
    <text evidence="1">The sequence shown here is derived from an EMBL/GenBank/DDBJ whole genome shotgun (WGS) entry which is preliminary data.</text>
</comment>
<dbReference type="Proteomes" id="UP001212123">
    <property type="component" value="Unassembled WGS sequence"/>
</dbReference>
<dbReference type="RefSeq" id="WP_271805922.1">
    <property type="nucleotide sequence ID" value="NZ_JAQMTU010000098.1"/>
</dbReference>
<gene>
    <name evidence="1" type="ORF">PN492_15875</name>
</gene>
<keyword evidence="2" id="KW-1185">Reference proteome</keyword>
<organism evidence="1 2">
    <name type="scientific">Dolichospermum circinale CS-537/01</name>
    <dbReference type="NCBI Taxonomy" id="3021739"/>
    <lineage>
        <taxon>Bacteria</taxon>
        <taxon>Bacillati</taxon>
        <taxon>Cyanobacteriota</taxon>
        <taxon>Cyanophyceae</taxon>
        <taxon>Nostocales</taxon>
        <taxon>Aphanizomenonaceae</taxon>
        <taxon>Dolichospermum</taxon>
        <taxon>Dolichospermum circinale</taxon>
    </lineage>
</organism>
<accession>A0ABT5A986</accession>
<evidence type="ECO:0000313" key="2">
    <source>
        <dbReference type="Proteomes" id="UP001212123"/>
    </source>
</evidence>
<reference evidence="1 2" key="1">
    <citation type="submission" date="2023-01" db="EMBL/GenBank/DDBJ databases">
        <title>Genomes from the Australian National Cyanobacteria Reference Collection.</title>
        <authorList>
            <person name="Willis A."/>
            <person name="Lee E.M.F."/>
        </authorList>
    </citation>
    <scope>NUCLEOTIDE SEQUENCE [LARGE SCALE GENOMIC DNA]</scope>
    <source>
        <strain evidence="1 2">CS-537/01</strain>
    </source>
</reference>
<dbReference type="EMBL" id="JAQMTU010000098">
    <property type="protein sequence ID" value="MDB9488008.1"/>
    <property type="molecule type" value="Genomic_DNA"/>
</dbReference>
<protein>
    <submittedName>
        <fullName evidence="1">Uncharacterized protein</fullName>
    </submittedName>
</protein>
<evidence type="ECO:0000313" key="1">
    <source>
        <dbReference type="EMBL" id="MDB9488008.1"/>
    </source>
</evidence>